<dbReference type="InterPro" id="IPR025565">
    <property type="entry name" value="DUF4328"/>
</dbReference>
<gene>
    <name evidence="3" type="ORF">GA0070560_103284</name>
</gene>
<feature type="transmembrane region" description="Helical" evidence="1">
    <location>
        <begin position="82"/>
        <end position="110"/>
    </location>
</feature>
<keyword evidence="1" id="KW-0812">Transmembrane</keyword>
<dbReference type="AlphaFoldDB" id="A0A1C5HA54"/>
<keyword evidence="1" id="KW-1133">Transmembrane helix</keyword>
<keyword evidence="1" id="KW-0472">Membrane</keyword>
<sequence>MPCPTCASEAPPSFDACGTCNTPVGSPPLYPDVPTYGVRQIGVAAAVAVGVGTLSYQLLGLVALAVPTLAEQAQGQDDGRSALVAVAATGLVGLLHLVSLVTAGVLVIIWTYRARRNLDAFPGSRASLSAGVGIAGWLVPLVNLVLPFLVLAELARDSLWRERTPPSVVLWWAGWLAFMVGDRISGNMDDPSAFWQLLPMVGCALAGTALVVLIMRISSAQEARVASGRPAWPVLPGTTVTSPQVPPVPGGTIGA</sequence>
<keyword evidence="4" id="KW-1185">Reference proteome</keyword>
<proteinExistence type="predicted"/>
<accession>A0A1C5HA54</accession>
<feature type="transmembrane region" description="Helical" evidence="1">
    <location>
        <begin position="130"/>
        <end position="152"/>
    </location>
</feature>
<feature type="transmembrane region" description="Helical" evidence="1">
    <location>
        <begin position="41"/>
        <end position="70"/>
    </location>
</feature>
<dbReference type="STRING" id="47864.GA0070560_103284"/>
<dbReference type="Pfam" id="PF14219">
    <property type="entry name" value="DUF4328"/>
    <property type="match status" value="1"/>
</dbReference>
<protein>
    <recommendedName>
        <fullName evidence="2">DUF4328 domain-containing protein</fullName>
    </recommendedName>
</protein>
<evidence type="ECO:0000256" key="1">
    <source>
        <dbReference type="SAM" id="Phobius"/>
    </source>
</evidence>
<dbReference type="EMBL" id="FMDN01000003">
    <property type="protein sequence ID" value="SCG42351.1"/>
    <property type="molecule type" value="Genomic_DNA"/>
</dbReference>
<evidence type="ECO:0000313" key="4">
    <source>
        <dbReference type="Proteomes" id="UP000199408"/>
    </source>
</evidence>
<reference evidence="4" key="1">
    <citation type="submission" date="2016-06" db="EMBL/GenBank/DDBJ databases">
        <authorList>
            <person name="Varghese N."/>
        </authorList>
    </citation>
    <scope>NUCLEOTIDE SEQUENCE [LARGE SCALE GENOMIC DNA]</scope>
    <source>
        <strain evidence="4">DSM 43171</strain>
    </source>
</reference>
<organism evidence="3 4">
    <name type="scientific">Micromonospora halophytica</name>
    <dbReference type="NCBI Taxonomy" id="47864"/>
    <lineage>
        <taxon>Bacteria</taxon>
        <taxon>Bacillati</taxon>
        <taxon>Actinomycetota</taxon>
        <taxon>Actinomycetes</taxon>
        <taxon>Micromonosporales</taxon>
        <taxon>Micromonosporaceae</taxon>
        <taxon>Micromonospora</taxon>
    </lineage>
</organism>
<dbReference type="Proteomes" id="UP000199408">
    <property type="component" value="Unassembled WGS sequence"/>
</dbReference>
<feature type="transmembrane region" description="Helical" evidence="1">
    <location>
        <begin position="193"/>
        <end position="214"/>
    </location>
</feature>
<evidence type="ECO:0000259" key="2">
    <source>
        <dbReference type="Pfam" id="PF14219"/>
    </source>
</evidence>
<name>A0A1C5HA54_9ACTN</name>
<feature type="domain" description="DUF4328" evidence="2">
    <location>
        <begin position="83"/>
        <end position="187"/>
    </location>
</feature>
<dbReference type="OrthoDB" id="4174975at2"/>
<evidence type="ECO:0000313" key="3">
    <source>
        <dbReference type="EMBL" id="SCG42351.1"/>
    </source>
</evidence>